<keyword evidence="1" id="KW-0472">Membrane</keyword>
<proteinExistence type="predicted"/>
<feature type="transmembrane region" description="Helical" evidence="1">
    <location>
        <begin position="12"/>
        <end position="34"/>
    </location>
</feature>
<evidence type="ECO:0000313" key="4">
    <source>
        <dbReference type="Proteomes" id="UP001328733"/>
    </source>
</evidence>
<sequence length="178" mass="20491">MLKWLQTKIHRGIRLGIILLIAGIVFSILSNPYVNLQVQPFTILNKNRETIAGKLYLPDSKKTPFPVVILGHGINNSKQHAHLLAVEFARNGIAAIAFDYRGFGESSPLTKSENLFDQLTVTTLEDTKEIYDYIQNTPPTIRFSKNRDSRSLDGRQYSPRIRQKIPRYPIDRYHELRQ</sequence>
<keyword evidence="3" id="KW-0378">Hydrolase</keyword>
<reference evidence="3 4" key="1">
    <citation type="submission" date="2024-01" db="EMBL/GenBank/DDBJ databases">
        <title>Genomic insights into the taxonomy and metabolism of the cyanobacterium Pannus brasiliensis CCIBt3594.</title>
        <authorList>
            <person name="Machado M."/>
            <person name="Botero N.B."/>
            <person name="Andreote A.P.D."/>
            <person name="Feitosa A.M.T."/>
            <person name="Popin R."/>
            <person name="Sivonen K."/>
            <person name="Fiore M.F."/>
        </authorList>
    </citation>
    <scope>NUCLEOTIDE SEQUENCE [LARGE SCALE GENOMIC DNA]</scope>
    <source>
        <strain evidence="3 4">CCIBt3594</strain>
    </source>
</reference>
<name>A0AAW9QS50_9CHRO</name>
<protein>
    <submittedName>
        <fullName evidence="3">Alpha/beta hydrolase</fullName>
    </submittedName>
</protein>
<dbReference type="GO" id="GO:0016787">
    <property type="term" value="F:hydrolase activity"/>
    <property type="evidence" value="ECO:0007669"/>
    <property type="project" value="UniProtKB-KW"/>
</dbReference>
<comment type="caution">
    <text evidence="3">The sequence shown here is derived from an EMBL/GenBank/DDBJ whole genome shotgun (WGS) entry which is preliminary data.</text>
</comment>
<keyword evidence="1" id="KW-1133">Transmembrane helix</keyword>
<accession>A0AAW9QS50</accession>
<keyword evidence="4" id="KW-1185">Reference proteome</keyword>
<evidence type="ECO:0000256" key="1">
    <source>
        <dbReference type="SAM" id="Phobius"/>
    </source>
</evidence>
<dbReference type="InterPro" id="IPR029058">
    <property type="entry name" value="AB_hydrolase_fold"/>
</dbReference>
<gene>
    <name evidence="3" type="ORF">V0288_03295</name>
</gene>
<dbReference type="RefSeq" id="WP_332863584.1">
    <property type="nucleotide sequence ID" value="NZ_JBAFSM010000004.1"/>
</dbReference>
<dbReference type="Gene3D" id="3.40.50.1820">
    <property type="entry name" value="alpha/beta hydrolase"/>
    <property type="match status" value="1"/>
</dbReference>
<dbReference type="InterPro" id="IPR022742">
    <property type="entry name" value="Hydrolase_4"/>
</dbReference>
<feature type="domain" description="Serine aminopeptidase S33" evidence="2">
    <location>
        <begin position="65"/>
        <end position="139"/>
    </location>
</feature>
<evidence type="ECO:0000313" key="3">
    <source>
        <dbReference type="EMBL" id="MEG3436133.1"/>
    </source>
</evidence>
<dbReference type="AlphaFoldDB" id="A0AAW9QS50"/>
<keyword evidence="1" id="KW-0812">Transmembrane</keyword>
<dbReference type="Pfam" id="PF12146">
    <property type="entry name" value="Hydrolase_4"/>
    <property type="match status" value="1"/>
</dbReference>
<dbReference type="SUPFAM" id="SSF53474">
    <property type="entry name" value="alpha/beta-Hydrolases"/>
    <property type="match status" value="1"/>
</dbReference>
<dbReference type="Proteomes" id="UP001328733">
    <property type="component" value="Unassembled WGS sequence"/>
</dbReference>
<dbReference type="EMBL" id="JBAFSM010000004">
    <property type="protein sequence ID" value="MEG3436133.1"/>
    <property type="molecule type" value="Genomic_DNA"/>
</dbReference>
<organism evidence="3 4">
    <name type="scientific">Pannus brasiliensis CCIBt3594</name>
    <dbReference type="NCBI Taxonomy" id="1427578"/>
    <lineage>
        <taxon>Bacteria</taxon>
        <taxon>Bacillati</taxon>
        <taxon>Cyanobacteriota</taxon>
        <taxon>Cyanophyceae</taxon>
        <taxon>Oscillatoriophycideae</taxon>
        <taxon>Chroococcales</taxon>
        <taxon>Microcystaceae</taxon>
        <taxon>Pannus</taxon>
    </lineage>
</organism>
<evidence type="ECO:0000259" key="2">
    <source>
        <dbReference type="Pfam" id="PF12146"/>
    </source>
</evidence>